<dbReference type="EMBL" id="SNZB01000004">
    <property type="protein sequence ID" value="TDR19618.1"/>
    <property type="molecule type" value="Genomic_DNA"/>
</dbReference>
<dbReference type="Proteomes" id="UP000295724">
    <property type="component" value="Unassembled WGS sequence"/>
</dbReference>
<feature type="transmembrane region" description="Helical" evidence="1">
    <location>
        <begin position="75"/>
        <end position="97"/>
    </location>
</feature>
<keyword evidence="1" id="KW-0812">Transmembrane</keyword>
<dbReference type="OrthoDB" id="6197105at2"/>
<feature type="transmembrane region" description="Helical" evidence="1">
    <location>
        <begin position="43"/>
        <end position="63"/>
    </location>
</feature>
<organism evidence="2 3">
    <name type="scientific">Marinicella litoralis</name>
    <dbReference type="NCBI Taxonomy" id="644220"/>
    <lineage>
        <taxon>Bacteria</taxon>
        <taxon>Pseudomonadati</taxon>
        <taxon>Pseudomonadota</taxon>
        <taxon>Gammaproteobacteria</taxon>
        <taxon>Lysobacterales</taxon>
        <taxon>Marinicellaceae</taxon>
        <taxon>Marinicella</taxon>
    </lineage>
</organism>
<keyword evidence="1" id="KW-0472">Membrane</keyword>
<keyword evidence="3" id="KW-1185">Reference proteome</keyword>
<comment type="caution">
    <text evidence="2">The sequence shown here is derived from an EMBL/GenBank/DDBJ whole genome shotgun (WGS) entry which is preliminary data.</text>
</comment>
<evidence type="ECO:0000256" key="1">
    <source>
        <dbReference type="SAM" id="Phobius"/>
    </source>
</evidence>
<dbReference type="InterPro" id="IPR046659">
    <property type="entry name" value="DUF6768"/>
</dbReference>
<dbReference type="Pfam" id="PF20556">
    <property type="entry name" value="DUF6768"/>
    <property type="match status" value="1"/>
</dbReference>
<keyword evidence="1" id="KW-1133">Transmembrane helix</keyword>
<reference evidence="2 3" key="1">
    <citation type="submission" date="2019-03" db="EMBL/GenBank/DDBJ databases">
        <title>Genomic Encyclopedia of Type Strains, Phase IV (KMG-IV): sequencing the most valuable type-strain genomes for metagenomic binning, comparative biology and taxonomic classification.</title>
        <authorList>
            <person name="Goeker M."/>
        </authorList>
    </citation>
    <scope>NUCLEOTIDE SEQUENCE [LARGE SCALE GENOMIC DNA]</scope>
    <source>
        <strain evidence="2 3">DSM 25488</strain>
    </source>
</reference>
<dbReference type="RefSeq" id="WP_099019750.1">
    <property type="nucleotide sequence ID" value="NZ_NIHB01000004.1"/>
</dbReference>
<evidence type="ECO:0000313" key="3">
    <source>
        <dbReference type="Proteomes" id="UP000295724"/>
    </source>
</evidence>
<sequence length="126" mass="14927">MNIDQQIKQALNEEFKQIVKDNESIDANPFKQMKASFSGKMKWTYMLVMFFSMVFFVGMLYCSYQFYHAQEIKPLLGWSIGIILLALFTQISKMWYWSELGNNRVIREVKLLELQVAHLSEQINQD</sequence>
<proteinExistence type="predicted"/>
<accession>A0A4R6XTC1</accession>
<gene>
    <name evidence="2" type="ORF">C8D91_2175</name>
</gene>
<name>A0A4R6XTC1_9GAMM</name>
<evidence type="ECO:0000313" key="2">
    <source>
        <dbReference type="EMBL" id="TDR19618.1"/>
    </source>
</evidence>
<protein>
    <submittedName>
        <fullName evidence="2">Uncharacterized protein</fullName>
    </submittedName>
</protein>
<dbReference type="AlphaFoldDB" id="A0A4R6XTC1"/>